<gene>
    <name evidence="3" type="ORF">GCM10010517_49600</name>
</gene>
<organism evidence="3 4">
    <name type="scientific">Streptosporangium fragile</name>
    <dbReference type="NCBI Taxonomy" id="46186"/>
    <lineage>
        <taxon>Bacteria</taxon>
        <taxon>Bacillati</taxon>
        <taxon>Actinomycetota</taxon>
        <taxon>Actinomycetes</taxon>
        <taxon>Streptosporangiales</taxon>
        <taxon>Streptosporangiaceae</taxon>
        <taxon>Streptosporangium</taxon>
    </lineage>
</organism>
<reference evidence="3 4" key="1">
    <citation type="journal article" date="2019" name="Int. J. Syst. Evol. Microbiol.">
        <title>The Global Catalogue of Microorganisms (GCM) 10K type strain sequencing project: providing services to taxonomists for standard genome sequencing and annotation.</title>
        <authorList>
            <consortium name="The Broad Institute Genomics Platform"/>
            <consortium name="The Broad Institute Genome Sequencing Center for Infectious Disease"/>
            <person name="Wu L."/>
            <person name="Ma J."/>
        </authorList>
    </citation>
    <scope>NUCLEOTIDE SEQUENCE [LARGE SCALE GENOMIC DNA]</scope>
    <source>
        <strain evidence="3 4">JCM 6242</strain>
    </source>
</reference>
<sequence length="196" mass="20492">MRFAKPLAVTVLGATLITVPFAGGAFADSGRPQAPAAVVKAEPEPAKGSVDAGDRHETRRVVSLKVSVDPERVKQGGSYMVSIVARGAANGSTATVKSPEGRSYRVVIKGQKASKALTVPVTARPGEQTVTVTVGGETATAEFTVIGKDKDKGKGKDKDKGKDKGKGKGAEPQDVKKHDEPAPENERDEQHDRPGK</sequence>
<keyword evidence="4" id="KW-1185">Reference proteome</keyword>
<evidence type="ECO:0000256" key="2">
    <source>
        <dbReference type="SAM" id="SignalP"/>
    </source>
</evidence>
<protein>
    <submittedName>
        <fullName evidence="3">Uncharacterized protein</fullName>
    </submittedName>
</protein>
<dbReference type="EMBL" id="BAAAVI010000039">
    <property type="protein sequence ID" value="GAA2885948.1"/>
    <property type="molecule type" value="Genomic_DNA"/>
</dbReference>
<feature type="signal peptide" evidence="2">
    <location>
        <begin position="1"/>
        <end position="27"/>
    </location>
</feature>
<dbReference type="RefSeq" id="WP_344976149.1">
    <property type="nucleotide sequence ID" value="NZ_BAAAVI010000039.1"/>
</dbReference>
<keyword evidence="2" id="KW-0732">Signal</keyword>
<evidence type="ECO:0000313" key="4">
    <source>
        <dbReference type="Proteomes" id="UP001500831"/>
    </source>
</evidence>
<feature type="region of interest" description="Disordered" evidence="1">
    <location>
        <begin position="145"/>
        <end position="196"/>
    </location>
</feature>
<feature type="chain" id="PRO_5047281895" evidence="2">
    <location>
        <begin position="28"/>
        <end position="196"/>
    </location>
</feature>
<name>A0ABN3W4P0_9ACTN</name>
<accession>A0ABN3W4P0</accession>
<feature type="compositionally biased region" description="Basic and acidic residues" evidence="1">
    <location>
        <begin position="147"/>
        <end position="196"/>
    </location>
</feature>
<comment type="caution">
    <text evidence="3">The sequence shown here is derived from an EMBL/GenBank/DDBJ whole genome shotgun (WGS) entry which is preliminary data.</text>
</comment>
<proteinExistence type="predicted"/>
<evidence type="ECO:0000313" key="3">
    <source>
        <dbReference type="EMBL" id="GAA2885948.1"/>
    </source>
</evidence>
<evidence type="ECO:0000256" key="1">
    <source>
        <dbReference type="SAM" id="MobiDB-lite"/>
    </source>
</evidence>
<dbReference type="Proteomes" id="UP001500831">
    <property type="component" value="Unassembled WGS sequence"/>
</dbReference>